<dbReference type="AlphaFoldDB" id="A0A6C0INK7"/>
<protein>
    <submittedName>
        <fullName evidence="1">Uncharacterized protein</fullName>
    </submittedName>
</protein>
<sequence length="870" mass="98229">MNIINILALILFGIGIVLILDTDKFHNKKIKLRVKQNGEGMTNTERDREEQELAEQQEAHYKARNMQSIDSGITKESDFIKMKYNSKTGKQKLLPVMSVSDMDTSRIAKEVEKCKIIDETGDCSNLIGSHCGYCMSSNKILFGDKNGPKVDVCKKNTPGKLDWWIPPGGDAGKLCTEMKERAICRTMRDCGDRGGNKRICAWCPVKGVGFAYKVNARTGGLEPKYPKKDKCDWPFKGIDTVWSQPKWHGWSGASKDTRVFKTMLVPIMTKRNLKTTYEAMGPYVGAGYNRKGQTAIAQELKDGFLRLKNKSPKYAVWHKNKSLYYYFKQGDSIQAGNLEESGMDSTTTYRLDSYQSQKVLVSGSISMDKSKMGPGGDCDADKDCPDGWKCGQRGSDGLKGIKGLYGRQHGKDYCYDPNFAGILGPLVPQAECKTFNQRFPCMTPNLLTGPHTMACFQDLWGKSGCSGDVTERTTGTNQGRKALKTWNSISYVNVLGNMKGFFKKMKSNDYQTAKQANLVCKGRDVNPCEGRFYSKFKKKSRPTECIDKLYKESGCSSGGKLNRKNLRKWKSSTGGGIPGGWEEGQNYNWTPQNYLAKLSQFRQKASLYKRKMGTTGDIQKLNANADKAIYYNEMCHGITPKVPTITSKIKPCWKDFVEVMRRSHGVKLSQDENSIVFKKDPVNVSNSHMKDSYMYRRTMGNENRLGQNWGGQKTVTKVMYERPHFPYWKFMGNSKEIYTKNKVKWNDFTRRIGKLPGIKVPNSDAVYMENWTAWTRLMKIYKINPKNNAHEPVNGKCSTCDLVPCGQCQQGCSSSSCPTGTKNSCANNNQGKKPRFCLVPPANVLTRAHWNKPGFPYWAFMRVLQRLERG</sequence>
<reference evidence="1" key="1">
    <citation type="journal article" date="2020" name="Nature">
        <title>Giant virus diversity and host interactions through global metagenomics.</title>
        <authorList>
            <person name="Schulz F."/>
            <person name="Roux S."/>
            <person name="Paez-Espino D."/>
            <person name="Jungbluth S."/>
            <person name="Walsh D.A."/>
            <person name="Denef V.J."/>
            <person name="McMahon K.D."/>
            <person name="Konstantinidis K.T."/>
            <person name="Eloe-Fadrosh E.A."/>
            <person name="Kyrpides N.C."/>
            <person name="Woyke T."/>
        </authorList>
    </citation>
    <scope>NUCLEOTIDE SEQUENCE</scope>
    <source>
        <strain evidence="1">GVMAG-M-3300024261-37</strain>
    </source>
</reference>
<accession>A0A6C0INK7</accession>
<proteinExistence type="predicted"/>
<name>A0A6C0INK7_9ZZZZ</name>
<evidence type="ECO:0000313" key="1">
    <source>
        <dbReference type="EMBL" id="QHT94811.1"/>
    </source>
</evidence>
<organism evidence="1">
    <name type="scientific">viral metagenome</name>
    <dbReference type="NCBI Taxonomy" id="1070528"/>
    <lineage>
        <taxon>unclassified sequences</taxon>
        <taxon>metagenomes</taxon>
        <taxon>organismal metagenomes</taxon>
    </lineage>
</organism>
<dbReference type="EMBL" id="MN740232">
    <property type="protein sequence ID" value="QHT94811.1"/>
    <property type="molecule type" value="Genomic_DNA"/>
</dbReference>